<protein>
    <submittedName>
        <fullName evidence="1">Uncharacterized protein</fullName>
    </submittedName>
</protein>
<name>A0AAV3UJG0_9EURY</name>
<dbReference type="EMBL" id="BAABKX010000013">
    <property type="protein sequence ID" value="GAA5053490.1"/>
    <property type="molecule type" value="Genomic_DNA"/>
</dbReference>
<evidence type="ECO:0000313" key="2">
    <source>
        <dbReference type="Proteomes" id="UP001501729"/>
    </source>
</evidence>
<evidence type="ECO:0000313" key="1">
    <source>
        <dbReference type="EMBL" id="GAA5053490.1"/>
    </source>
</evidence>
<comment type="caution">
    <text evidence="1">The sequence shown here is derived from an EMBL/GenBank/DDBJ whole genome shotgun (WGS) entry which is preliminary data.</text>
</comment>
<sequence>MGTGTFASPPTNDTLVRFHPHQNPGHFVYLTVVGNVWGDTFLFKRDNGNFDGVRLYALDYYPSEN</sequence>
<dbReference type="Proteomes" id="UP001501729">
    <property type="component" value="Unassembled WGS sequence"/>
</dbReference>
<organism evidence="1 2">
    <name type="scientific">Haladaptatus pallidirubidus</name>
    <dbReference type="NCBI Taxonomy" id="1008152"/>
    <lineage>
        <taxon>Archaea</taxon>
        <taxon>Methanobacteriati</taxon>
        <taxon>Methanobacteriota</taxon>
        <taxon>Stenosarchaea group</taxon>
        <taxon>Halobacteria</taxon>
        <taxon>Halobacteriales</taxon>
        <taxon>Haladaptataceae</taxon>
        <taxon>Haladaptatus</taxon>
    </lineage>
</organism>
<dbReference type="AlphaFoldDB" id="A0AAV3UJG0"/>
<accession>A0AAV3UJG0</accession>
<proteinExistence type="predicted"/>
<keyword evidence="2" id="KW-1185">Reference proteome</keyword>
<reference evidence="1 2" key="1">
    <citation type="journal article" date="2019" name="Int. J. Syst. Evol. Microbiol.">
        <title>The Global Catalogue of Microorganisms (GCM) 10K type strain sequencing project: providing services to taxonomists for standard genome sequencing and annotation.</title>
        <authorList>
            <consortium name="The Broad Institute Genomics Platform"/>
            <consortium name="The Broad Institute Genome Sequencing Center for Infectious Disease"/>
            <person name="Wu L."/>
            <person name="Ma J."/>
        </authorList>
    </citation>
    <scope>NUCLEOTIDE SEQUENCE [LARGE SCALE GENOMIC DNA]</scope>
    <source>
        <strain evidence="1 2">JCM 17504</strain>
    </source>
</reference>
<gene>
    <name evidence="1" type="ORF">GCM10025751_30840</name>
</gene>